<name>M1WEX4_CLAP2</name>
<evidence type="ECO:0000256" key="1">
    <source>
        <dbReference type="SAM" id="MobiDB-lite"/>
    </source>
</evidence>
<dbReference type="AlphaFoldDB" id="M1WEX4"/>
<reference evidence="2 3" key="1">
    <citation type="journal article" date="2013" name="PLoS Genet.">
        <title>Plant-symbiotic fungi as chemical engineers: Multi-genome analysis of the Clavicipitaceae reveals dynamics of alkaloid loci.</title>
        <authorList>
            <person name="Schardl C.L."/>
            <person name="Young C.A."/>
            <person name="Hesse U."/>
            <person name="Amyotte S.G."/>
            <person name="Andreeva K."/>
            <person name="Calie P.J."/>
            <person name="Fleetwood D.J."/>
            <person name="Haws D.C."/>
            <person name="Moore N."/>
            <person name="Oeser B."/>
            <person name="Panaccione D.G."/>
            <person name="Schweri K.K."/>
            <person name="Voisey C.R."/>
            <person name="Farman M.L."/>
            <person name="Jaromczyk J.W."/>
            <person name="Roe B.A."/>
            <person name="O'Sullivan D.M."/>
            <person name="Scott B."/>
            <person name="Tudzynski P."/>
            <person name="An Z."/>
            <person name="Arnaoudova E.G."/>
            <person name="Bullock C.T."/>
            <person name="Charlton N.D."/>
            <person name="Chen L."/>
            <person name="Cox M."/>
            <person name="Dinkins R.D."/>
            <person name="Florea S."/>
            <person name="Glenn A.E."/>
            <person name="Gordon A."/>
            <person name="Gueldener U."/>
            <person name="Harris D.R."/>
            <person name="Hollin W."/>
            <person name="Jaromczyk J."/>
            <person name="Johnson R.D."/>
            <person name="Khan A.K."/>
            <person name="Leistner E."/>
            <person name="Leuchtmann A."/>
            <person name="Li C."/>
            <person name="Liu J."/>
            <person name="Liu J."/>
            <person name="Liu M."/>
            <person name="Mace W."/>
            <person name="Machado C."/>
            <person name="Nagabhyru P."/>
            <person name="Pan J."/>
            <person name="Schmid J."/>
            <person name="Sugawara K."/>
            <person name="Steiner U."/>
            <person name="Takach J.E."/>
            <person name="Tanaka E."/>
            <person name="Webb J.S."/>
            <person name="Wilson E.V."/>
            <person name="Wiseman J.L."/>
            <person name="Yoshida R."/>
            <person name="Zeng Z."/>
        </authorList>
    </citation>
    <scope>NUCLEOTIDE SEQUENCE [LARGE SCALE GENOMIC DNA]</scope>
    <source>
        <strain evidence="2 3">20.1</strain>
    </source>
</reference>
<gene>
    <name evidence="2" type="ORF">CPUR_07072</name>
</gene>
<evidence type="ECO:0000313" key="3">
    <source>
        <dbReference type="Proteomes" id="UP000016801"/>
    </source>
</evidence>
<dbReference type="HOGENOM" id="CLU_1992390_0_0_1"/>
<sequence>MLAPELRRHCMTIHGELAGNPSPRTLSFCVSDVENSTVVEVLHSPRAALHPYLGTGHKQGQLDPSPAAFREAGGGRRAAGSQQPYDLVDAPVTWTTAVPMSGHWALGREVGSSKGGPARAPQKGG</sequence>
<feature type="region of interest" description="Disordered" evidence="1">
    <location>
        <begin position="106"/>
        <end position="125"/>
    </location>
</feature>
<dbReference type="VEuPathDB" id="FungiDB:CPUR_07072"/>
<dbReference type="Proteomes" id="UP000016801">
    <property type="component" value="Unassembled WGS sequence"/>
</dbReference>
<accession>M1WEX4</accession>
<organism evidence="2 3">
    <name type="scientific">Claviceps purpurea (strain 20.1)</name>
    <name type="common">Ergot fungus</name>
    <name type="synonym">Sphacelia segetum</name>
    <dbReference type="NCBI Taxonomy" id="1111077"/>
    <lineage>
        <taxon>Eukaryota</taxon>
        <taxon>Fungi</taxon>
        <taxon>Dikarya</taxon>
        <taxon>Ascomycota</taxon>
        <taxon>Pezizomycotina</taxon>
        <taxon>Sordariomycetes</taxon>
        <taxon>Hypocreomycetidae</taxon>
        <taxon>Hypocreales</taxon>
        <taxon>Clavicipitaceae</taxon>
        <taxon>Claviceps</taxon>
    </lineage>
</organism>
<dbReference type="EMBL" id="CAGA01000052">
    <property type="protein sequence ID" value="CCE33148.1"/>
    <property type="molecule type" value="Genomic_DNA"/>
</dbReference>
<comment type="caution">
    <text evidence="2">The sequence shown here is derived from an EMBL/GenBank/DDBJ whole genome shotgun (WGS) entry which is preliminary data.</text>
</comment>
<evidence type="ECO:0000313" key="2">
    <source>
        <dbReference type="EMBL" id="CCE33148.1"/>
    </source>
</evidence>
<proteinExistence type="predicted"/>
<protein>
    <submittedName>
        <fullName evidence="2">Uncharacterized protein</fullName>
    </submittedName>
</protein>
<keyword evidence="3" id="KW-1185">Reference proteome</keyword>
<dbReference type="OrthoDB" id="10446895at2759"/>